<dbReference type="CDD" id="cd01335">
    <property type="entry name" value="Radical_SAM"/>
    <property type="match status" value="1"/>
</dbReference>
<evidence type="ECO:0000256" key="9">
    <source>
        <dbReference type="ARBA" id="ARBA00023004"/>
    </source>
</evidence>
<dbReference type="PANTHER" id="PTHR30352">
    <property type="entry name" value="PYRUVATE FORMATE-LYASE-ACTIVATING ENZYME"/>
    <property type="match status" value="1"/>
</dbReference>
<dbReference type="SFLD" id="SFLDS00029">
    <property type="entry name" value="Radical_SAM"/>
    <property type="match status" value="1"/>
</dbReference>
<evidence type="ECO:0000259" key="13">
    <source>
        <dbReference type="PROSITE" id="PS51918"/>
    </source>
</evidence>
<name>A0A6I2QY83_FLAPL</name>
<sequence>MKLIRISGIEPESIVDGEGIRYVIFAQGCPHHCPGCHNPQTHPFGGGKLVSIEDILDDISKRKNWIDGITISGGEPFCQIYQCALIAEKAHQMGLSVWCYTGYLFEDLYKQGIELLKHIDVLVDGPFVQAEKSLELDFRGSRNQRVIDIPESLKEGVAILKQT</sequence>
<evidence type="ECO:0000256" key="4">
    <source>
        <dbReference type="ARBA" id="ARBA00014281"/>
    </source>
</evidence>
<dbReference type="InterPro" id="IPR012837">
    <property type="entry name" value="NrdG"/>
</dbReference>
<comment type="caution">
    <text evidence="14">The sequence shown here is derived from an EMBL/GenBank/DDBJ whole genome shotgun (WGS) entry which is preliminary data.</text>
</comment>
<dbReference type="AlphaFoldDB" id="A0A6I2QY83"/>
<comment type="similarity">
    <text evidence="3 12">Belongs to the organic radical-activating enzymes family.</text>
</comment>
<evidence type="ECO:0000256" key="11">
    <source>
        <dbReference type="ARBA" id="ARBA00047365"/>
    </source>
</evidence>
<dbReference type="Pfam" id="PF13353">
    <property type="entry name" value="Fer4_12"/>
    <property type="match status" value="1"/>
</dbReference>
<dbReference type="GO" id="GO:0004748">
    <property type="term" value="F:ribonucleoside-diphosphate reductase activity, thioredoxin disulfide as acceptor"/>
    <property type="evidence" value="ECO:0007669"/>
    <property type="project" value="TreeGrafter"/>
</dbReference>
<dbReference type="NCBIfam" id="TIGR02491">
    <property type="entry name" value="NrdG"/>
    <property type="match status" value="1"/>
</dbReference>
<evidence type="ECO:0000256" key="2">
    <source>
        <dbReference type="ARBA" id="ARBA00003852"/>
    </source>
</evidence>
<dbReference type="Gene3D" id="3.20.20.70">
    <property type="entry name" value="Aldolase class I"/>
    <property type="match status" value="1"/>
</dbReference>
<dbReference type="InterPro" id="IPR007197">
    <property type="entry name" value="rSAM"/>
</dbReference>
<dbReference type="InterPro" id="IPR058240">
    <property type="entry name" value="rSAM_sf"/>
</dbReference>
<evidence type="ECO:0000256" key="12">
    <source>
        <dbReference type="PIRNR" id="PIRNR000368"/>
    </source>
</evidence>
<dbReference type="InterPro" id="IPR001989">
    <property type="entry name" value="Radical_activat_CS"/>
</dbReference>
<dbReference type="InterPro" id="IPR013785">
    <property type="entry name" value="Aldolase_TIM"/>
</dbReference>
<dbReference type="SUPFAM" id="SSF102114">
    <property type="entry name" value="Radical SAM enzymes"/>
    <property type="match status" value="1"/>
</dbReference>
<comment type="catalytic activity">
    <reaction evidence="11">
        <text>glycyl-[protein] + reduced [flavodoxin] + S-adenosyl-L-methionine = glycin-2-yl radical-[protein] + semiquinone [flavodoxin] + 5'-deoxyadenosine + L-methionine + H(+)</text>
        <dbReference type="Rhea" id="RHEA:61976"/>
        <dbReference type="Rhea" id="RHEA-COMP:10622"/>
        <dbReference type="Rhea" id="RHEA-COMP:14480"/>
        <dbReference type="Rhea" id="RHEA-COMP:15993"/>
        <dbReference type="Rhea" id="RHEA-COMP:15994"/>
        <dbReference type="ChEBI" id="CHEBI:15378"/>
        <dbReference type="ChEBI" id="CHEBI:17319"/>
        <dbReference type="ChEBI" id="CHEBI:29947"/>
        <dbReference type="ChEBI" id="CHEBI:32722"/>
        <dbReference type="ChEBI" id="CHEBI:57618"/>
        <dbReference type="ChEBI" id="CHEBI:57844"/>
        <dbReference type="ChEBI" id="CHEBI:59789"/>
        <dbReference type="ChEBI" id="CHEBI:140311"/>
    </reaction>
</comment>
<evidence type="ECO:0000256" key="5">
    <source>
        <dbReference type="ARBA" id="ARBA00022485"/>
    </source>
</evidence>
<feature type="domain" description="Radical SAM core" evidence="13">
    <location>
        <begin position="15"/>
        <end position="163"/>
    </location>
</feature>
<dbReference type="EC" id="1.97.1.-" evidence="12"/>
<accession>A0A6I2QY83</accession>
<dbReference type="GO" id="GO:0051539">
    <property type="term" value="F:4 iron, 4 sulfur cluster binding"/>
    <property type="evidence" value="ECO:0007669"/>
    <property type="project" value="UniProtKB-KW"/>
</dbReference>
<dbReference type="PROSITE" id="PS01087">
    <property type="entry name" value="RADICAL_ACTIVATING"/>
    <property type="match status" value="1"/>
</dbReference>
<evidence type="ECO:0000313" key="14">
    <source>
        <dbReference type="EMBL" id="MSB19318.1"/>
    </source>
</evidence>
<keyword evidence="5" id="KW-0004">4Fe-4S</keyword>
<protein>
    <recommendedName>
        <fullName evidence="4 12">Anaerobic ribonucleoside-triphosphate reductase-activating protein</fullName>
        <ecNumber evidence="12">1.97.1.-</ecNumber>
    </recommendedName>
</protein>
<evidence type="ECO:0000313" key="15">
    <source>
        <dbReference type="Proteomes" id="UP000434475"/>
    </source>
</evidence>
<dbReference type="PIRSF" id="PIRSF000368">
    <property type="entry name" value="NrdG"/>
    <property type="match status" value="1"/>
</dbReference>
<gene>
    <name evidence="14" type="primary">nrdG</name>
    <name evidence="14" type="ORF">GKE97_07280</name>
</gene>
<keyword evidence="6" id="KW-0949">S-adenosyl-L-methionine</keyword>
<keyword evidence="7" id="KW-0479">Metal-binding</keyword>
<dbReference type="InterPro" id="IPR034457">
    <property type="entry name" value="Organic_radical-activating"/>
</dbReference>
<evidence type="ECO:0000256" key="1">
    <source>
        <dbReference type="ARBA" id="ARBA00001966"/>
    </source>
</evidence>
<evidence type="ECO:0000256" key="10">
    <source>
        <dbReference type="ARBA" id="ARBA00023014"/>
    </source>
</evidence>
<dbReference type="RefSeq" id="WP_172697547.1">
    <property type="nucleotide sequence ID" value="NZ_WKPR01000005.1"/>
</dbReference>
<reference evidence="14 15" key="1">
    <citation type="journal article" date="2019" name="Nat. Med.">
        <title>A library of human gut bacterial isolates paired with longitudinal multiomics data enables mechanistic microbiome research.</title>
        <authorList>
            <person name="Poyet M."/>
            <person name="Groussin M."/>
            <person name="Gibbons S.M."/>
            <person name="Avila-Pacheco J."/>
            <person name="Jiang X."/>
            <person name="Kearney S.M."/>
            <person name="Perrotta A.R."/>
            <person name="Berdy B."/>
            <person name="Zhao S."/>
            <person name="Lieberman T.D."/>
            <person name="Swanson P.K."/>
            <person name="Smith M."/>
            <person name="Roesemann S."/>
            <person name="Alexander J.E."/>
            <person name="Rich S.A."/>
            <person name="Livny J."/>
            <person name="Vlamakis H."/>
            <person name="Clish C."/>
            <person name="Bullock K."/>
            <person name="Deik A."/>
            <person name="Scott J."/>
            <person name="Pierce K.A."/>
            <person name="Xavier R.J."/>
            <person name="Alm E.J."/>
        </authorList>
    </citation>
    <scope>NUCLEOTIDE SEQUENCE [LARGE SCALE GENOMIC DNA]</scope>
    <source>
        <strain evidence="14 15">BIOML-A2</strain>
    </source>
</reference>
<evidence type="ECO:0000256" key="3">
    <source>
        <dbReference type="ARBA" id="ARBA00009777"/>
    </source>
</evidence>
<dbReference type="PROSITE" id="PS51918">
    <property type="entry name" value="RADICAL_SAM"/>
    <property type="match status" value="1"/>
</dbReference>
<comment type="function">
    <text evidence="2 12">Activation of anaerobic ribonucleoside-triphosphate reductase under anaerobic conditions by generation of an organic free radical, using S-adenosylmethionine and reduced flavodoxin as cosubstrates to produce 5'-deoxy-adenosine.</text>
</comment>
<dbReference type="EMBL" id="WKPR01000005">
    <property type="protein sequence ID" value="MSB19318.1"/>
    <property type="molecule type" value="Genomic_DNA"/>
</dbReference>
<organism evidence="14 15">
    <name type="scientific">Flavonifractor plautii</name>
    <name type="common">Fusobacterium plautii</name>
    <dbReference type="NCBI Taxonomy" id="292800"/>
    <lineage>
        <taxon>Bacteria</taxon>
        <taxon>Bacillati</taxon>
        <taxon>Bacillota</taxon>
        <taxon>Clostridia</taxon>
        <taxon>Eubacteriales</taxon>
        <taxon>Oscillospiraceae</taxon>
        <taxon>Flavonifractor</taxon>
    </lineage>
</organism>
<dbReference type="GO" id="GO:0043365">
    <property type="term" value="F:[formate-C-acetyltransferase]-activating enzyme activity"/>
    <property type="evidence" value="ECO:0007669"/>
    <property type="project" value="InterPro"/>
</dbReference>
<dbReference type="PANTHER" id="PTHR30352:SF2">
    <property type="entry name" value="ANAEROBIC RIBONUCLEOSIDE-TRIPHOSPHATE REDUCTASE-ACTIVATING PROTEIN"/>
    <property type="match status" value="1"/>
</dbReference>
<proteinExistence type="inferred from homology"/>
<comment type="cofactor">
    <cofactor evidence="1">
        <name>[4Fe-4S] cluster</name>
        <dbReference type="ChEBI" id="CHEBI:49883"/>
    </cofactor>
</comment>
<dbReference type="SFLD" id="SFLDF00299">
    <property type="entry name" value="anaerobic_ribonucleoside-triph"/>
    <property type="match status" value="1"/>
</dbReference>
<dbReference type="SFLD" id="SFLDG01063">
    <property type="entry name" value="activating_enzymes__group_1"/>
    <property type="match status" value="1"/>
</dbReference>
<evidence type="ECO:0000256" key="6">
    <source>
        <dbReference type="ARBA" id="ARBA00022691"/>
    </source>
</evidence>
<dbReference type="GO" id="GO:0046872">
    <property type="term" value="F:metal ion binding"/>
    <property type="evidence" value="ECO:0007669"/>
    <property type="project" value="UniProtKB-KW"/>
</dbReference>
<keyword evidence="8 12" id="KW-0560">Oxidoreductase</keyword>
<evidence type="ECO:0000256" key="8">
    <source>
        <dbReference type="ARBA" id="ARBA00023002"/>
    </source>
</evidence>
<dbReference type="SFLD" id="SFLDG01066">
    <property type="entry name" value="organic_radical-activating_enz"/>
    <property type="match status" value="1"/>
</dbReference>
<evidence type="ECO:0000256" key="7">
    <source>
        <dbReference type="ARBA" id="ARBA00022723"/>
    </source>
</evidence>
<keyword evidence="9" id="KW-0408">Iron</keyword>
<dbReference type="Proteomes" id="UP000434475">
    <property type="component" value="Unassembled WGS sequence"/>
</dbReference>
<keyword evidence="10" id="KW-0411">Iron-sulfur</keyword>